<keyword evidence="2" id="KW-0472">Membrane</keyword>
<dbReference type="STRING" id="289078.A0A2X0KKJ4"/>
<sequence length="321" mass="33046">MLRSGKAIVTTSWWAALALLALVGTVWASDSDADDPTGSHNTLHHRTRVLVLQGRSTEVAFNPGSSCHAPLFGVSQCLVTWRKGATVAVNWLGPPPGNVSIELVPVKGGTTYTIVASYPSISQEGYCDGGYGLGVVTHGVECGRVEFKVPSGWSEVGNYSIAVTSLRDDSLVGYTDLIRIAPANSSTADDAPDGTSVSLLNIPSPTSTNLAGATVFDGKIPSPTAIVTFSVTTIVTSSFTTTSSTKAISSSRASTVSVAPSHPSLASLPASSPRATWVTQPSSSTPTSAVQSSSCSSLSATVPIVLGIYAVFCSIISLFCT</sequence>
<dbReference type="AlphaFoldDB" id="A0A2X0KKJ4"/>
<proteinExistence type="predicted"/>
<keyword evidence="2" id="KW-1133">Transmembrane helix</keyword>
<dbReference type="EMBL" id="FMWP01000052">
    <property type="protein sequence ID" value="SCZ94202.1"/>
    <property type="molecule type" value="Genomic_DNA"/>
</dbReference>
<keyword evidence="3" id="KW-0732">Signal</keyword>
<evidence type="ECO:0000313" key="5">
    <source>
        <dbReference type="Proteomes" id="UP000249723"/>
    </source>
</evidence>
<evidence type="ECO:0000256" key="1">
    <source>
        <dbReference type="SAM" id="MobiDB-lite"/>
    </source>
</evidence>
<dbReference type="Proteomes" id="UP000249723">
    <property type="component" value="Unassembled WGS sequence"/>
</dbReference>
<protein>
    <submittedName>
        <fullName evidence="4">BZ3500_MvSof-1268-A1-R1_Chr12-2g03750 protein</fullName>
    </submittedName>
</protein>
<organism evidence="4 5">
    <name type="scientific">Microbotryum saponariae</name>
    <dbReference type="NCBI Taxonomy" id="289078"/>
    <lineage>
        <taxon>Eukaryota</taxon>
        <taxon>Fungi</taxon>
        <taxon>Dikarya</taxon>
        <taxon>Basidiomycota</taxon>
        <taxon>Pucciniomycotina</taxon>
        <taxon>Microbotryomycetes</taxon>
        <taxon>Microbotryales</taxon>
        <taxon>Microbotryaceae</taxon>
        <taxon>Microbotryum</taxon>
    </lineage>
</organism>
<reference evidence="5" key="1">
    <citation type="submission" date="2016-10" db="EMBL/GenBank/DDBJ databases">
        <authorList>
            <person name="Jeantristanb JTB J.-T."/>
            <person name="Ricardo R."/>
        </authorList>
    </citation>
    <scope>NUCLEOTIDE SEQUENCE [LARGE SCALE GENOMIC DNA]</scope>
</reference>
<feature type="signal peptide" evidence="3">
    <location>
        <begin position="1"/>
        <end position="28"/>
    </location>
</feature>
<evidence type="ECO:0000256" key="3">
    <source>
        <dbReference type="SAM" id="SignalP"/>
    </source>
</evidence>
<accession>A0A2X0KKJ4</accession>
<gene>
    <name evidence="4" type="ORF">BZ3500_MVSOF-1268-A1-R1_CHR12-2G03750</name>
</gene>
<feature type="transmembrane region" description="Helical" evidence="2">
    <location>
        <begin position="300"/>
        <end position="320"/>
    </location>
</feature>
<evidence type="ECO:0000313" key="4">
    <source>
        <dbReference type="EMBL" id="SCZ94202.1"/>
    </source>
</evidence>
<keyword evidence="5" id="KW-1185">Reference proteome</keyword>
<name>A0A2X0KKJ4_9BASI</name>
<feature type="region of interest" description="Disordered" evidence="1">
    <location>
        <begin position="270"/>
        <end position="292"/>
    </location>
</feature>
<feature type="chain" id="PRO_5016027621" evidence="3">
    <location>
        <begin position="29"/>
        <end position="321"/>
    </location>
</feature>
<keyword evidence="2" id="KW-0812">Transmembrane</keyword>
<evidence type="ECO:0000256" key="2">
    <source>
        <dbReference type="SAM" id="Phobius"/>
    </source>
</evidence>